<evidence type="ECO:0000256" key="5">
    <source>
        <dbReference type="SAM" id="Phobius"/>
    </source>
</evidence>
<feature type="transmembrane region" description="Helical" evidence="5">
    <location>
        <begin position="336"/>
        <end position="362"/>
    </location>
</feature>
<dbReference type="InterPro" id="IPR007016">
    <property type="entry name" value="O-antigen_ligase-rel_domated"/>
</dbReference>
<feature type="transmembrane region" description="Helical" evidence="5">
    <location>
        <begin position="193"/>
        <end position="212"/>
    </location>
</feature>
<feature type="transmembrane region" description="Helical" evidence="5">
    <location>
        <begin position="72"/>
        <end position="92"/>
    </location>
</feature>
<evidence type="ECO:0000256" key="4">
    <source>
        <dbReference type="ARBA" id="ARBA00023136"/>
    </source>
</evidence>
<keyword evidence="7" id="KW-0436">Ligase</keyword>
<evidence type="ECO:0000313" key="7">
    <source>
        <dbReference type="EMBL" id="MEJ8811713.1"/>
    </source>
</evidence>
<evidence type="ECO:0000256" key="1">
    <source>
        <dbReference type="ARBA" id="ARBA00004141"/>
    </source>
</evidence>
<feature type="transmembrane region" description="Helical" evidence="5">
    <location>
        <begin position="242"/>
        <end position="260"/>
    </location>
</feature>
<feature type="transmembrane region" description="Helical" evidence="5">
    <location>
        <begin position="368"/>
        <end position="386"/>
    </location>
</feature>
<keyword evidence="8" id="KW-1185">Reference proteome</keyword>
<dbReference type="Proteomes" id="UP001365846">
    <property type="component" value="Unassembled WGS sequence"/>
</dbReference>
<feature type="transmembrane region" description="Helical" evidence="5">
    <location>
        <begin position="218"/>
        <end position="235"/>
    </location>
</feature>
<evidence type="ECO:0000256" key="2">
    <source>
        <dbReference type="ARBA" id="ARBA00022692"/>
    </source>
</evidence>
<feature type="transmembrane region" description="Helical" evidence="5">
    <location>
        <begin position="168"/>
        <end position="186"/>
    </location>
</feature>
<keyword evidence="3 5" id="KW-1133">Transmembrane helix</keyword>
<keyword evidence="4 5" id="KW-0472">Membrane</keyword>
<protein>
    <submittedName>
        <fullName evidence="7">O-antigen ligase family protein</fullName>
    </submittedName>
</protein>
<feature type="domain" description="O-antigen ligase-related" evidence="6">
    <location>
        <begin position="203"/>
        <end position="352"/>
    </location>
</feature>
<dbReference type="RefSeq" id="WP_340356984.1">
    <property type="nucleotide sequence ID" value="NZ_JBBKZU010000004.1"/>
</dbReference>
<dbReference type="PANTHER" id="PTHR37422:SF21">
    <property type="entry name" value="EXOQ-LIKE PROTEIN"/>
    <property type="match status" value="1"/>
</dbReference>
<dbReference type="GO" id="GO:0016874">
    <property type="term" value="F:ligase activity"/>
    <property type="evidence" value="ECO:0007669"/>
    <property type="project" value="UniProtKB-KW"/>
</dbReference>
<dbReference type="Pfam" id="PF04932">
    <property type="entry name" value="Wzy_C"/>
    <property type="match status" value="1"/>
</dbReference>
<gene>
    <name evidence="7" type="ORF">WKW77_11600</name>
</gene>
<reference evidence="7 8" key="1">
    <citation type="submission" date="2024-03" db="EMBL/GenBank/DDBJ databases">
        <title>Novel species of the genus Variovorax.</title>
        <authorList>
            <person name="Liu Q."/>
            <person name="Xin Y.-H."/>
        </authorList>
    </citation>
    <scope>NUCLEOTIDE SEQUENCE [LARGE SCALE GENOMIC DNA]</scope>
    <source>
        <strain evidence="7 8">KACC 18899</strain>
    </source>
</reference>
<dbReference type="EMBL" id="JBBKZU010000004">
    <property type="protein sequence ID" value="MEJ8811713.1"/>
    <property type="molecule type" value="Genomic_DNA"/>
</dbReference>
<proteinExistence type="predicted"/>
<dbReference type="InterPro" id="IPR051533">
    <property type="entry name" value="WaaL-like"/>
</dbReference>
<sequence length="431" mass="46715">MTRAQAPSPDIERALAATAPRARFVQAAALLWGCVVFMPVGLNYVAAGLLILALLTAGGFRERAARWQGDPLRWPILAFAAWVLVVLALRPHHPETGLSLWHDARIAVTLSLTLLLSVEETVWALRGFLLAAAFAVVVIVLGHTVGLPLLPIWHNVLVMKGNKSINDALLFAVIGSSAAVWGLAHLNDTRDRWHWAGPAFAVTVVMAAIVTVTLPNRTSLLALLLAVFAACVHQWRGRLRVLAVALCVGAMVAAGLVWQAPSVQEKFTLGIHELEAAQAGAVSEGSWVVRFHMYRETIGMMLDAPLAGLGLGSWTPEWHRRGPKLLYDYSMPHNDFLWLGAETGVPGLLILVSLFVTALVIAWRRRDITGRLAFVAMLILLVATCVNSAMRDAAIGLSLPWIAFLYLHLVRAPGNPWVGVPPGKWGALLRG</sequence>
<evidence type="ECO:0000256" key="3">
    <source>
        <dbReference type="ARBA" id="ARBA00022989"/>
    </source>
</evidence>
<evidence type="ECO:0000313" key="8">
    <source>
        <dbReference type="Proteomes" id="UP001365846"/>
    </source>
</evidence>
<accession>A0ABU8VDH4</accession>
<comment type="caution">
    <text evidence="7">The sequence shown here is derived from an EMBL/GenBank/DDBJ whole genome shotgun (WGS) entry which is preliminary data.</text>
</comment>
<name>A0ABU8VDH4_9BURK</name>
<dbReference type="PANTHER" id="PTHR37422">
    <property type="entry name" value="TEICHURONIC ACID BIOSYNTHESIS PROTEIN TUAE"/>
    <property type="match status" value="1"/>
</dbReference>
<feature type="transmembrane region" description="Helical" evidence="5">
    <location>
        <begin position="128"/>
        <end position="153"/>
    </location>
</feature>
<feature type="transmembrane region" description="Helical" evidence="5">
    <location>
        <begin position="30"/>
        <end position="60"/>
    </location>
</feature>
<comment type="subcellular location">
    <subcellularLocation>
        <location evidence="1">Membrane</location>
        <topology evidence="1">Multi-pass membrane protein</topology>
    </subcellularLocation>
</comment>
<evidence type="ECO:0000259" key="6">
    <source>
        <dbReference type="Pfam" id="PF04932"/>
    </source>
</evidence>
<keyword evidence="2 5" id="KW-0812">Transmembrane</keyword>
<organism evidence="7 8">
    <name type="scientific">Variovorax ureilyticus</name>
    <dbReference type="NCBI Taxonomy" id="1836198"/>
    <lineage>
        <taxon>Bacteria</taxon>
        <taxon>Pseudomonadati</taxon>
        <taxon>Pseudomonadota</taxon>
        <taxon>Betaproteobacteria</taxon>
        <taxon>Burkholderiales</taxon>
        <taxon>Comamonadaceae</taxon>
        <taxon>Variovorax</taxon>
    </lineage>
</organism>